<reference evidence="1" key="1">
    <citation type="submission" date="2018-02" db="EMBL/GenBank/DDBJ databases">
        <title>Rhizophora mucronata_Transcriptome.</title>
        <authorList>
            <person name="Meera S.P."/>
            <person name="Sreeshan A."/>
            <person name="Augustine A."/>
        </authorList>
    </citation>
    <scope>NUCLEOTIDE SEQUENCE</scope>
    <source>
        <tissue evidence="1">Leaf</tissue>
    </source>
</reference>
<name>A0A2P2QMR8_RHIMU</name>
<protein>
    <submittedName>
        <fullName evidence="1">Uncharacterized protein</fullName>
    </submittedName>
</protein>
<proteinExistence type="predicted"/>
<sequence length="55" mass="6006">MLESLGKILNLDAVTPLSALLWPIPCVKVVNLLQHFFPGFHYSLAMTGGAIFYGT</sequence>
<dbReference type="EMBL" id="GGEC01087737">
    <property type="protein sequence ID" value="MBX68221.1"/>
    <property type="molecule type" value="Transcribed_RNA"/>
</dbReference>
<dbReference type="AlphaFoldDB" id="A0A2P2QMR8"/>
<organism evidence="1">
    <name type="scientific">Rhizophora mucronata</name>
    <name type="common">Asiatic mangrove</name>
    <dbReference type="NCBI Taxonomy" id="61149"/>
    <lineage>
        <taxon>Eukaryota</taxon>
        <taxon>Viridiplantae</taxon>
        <taxon>Streptophyta</taxon>
        <taxon>Embryophyta</taxon>
        <taxon>Tracheophyta</taxon>
        <taxon>Spermatophyta</taxon>
        <taxon>Magnoliopsida</taxon>
        <taxon>eudicotyledons</taxon>
        <taxon>Gunneridae</taxon>
        <taxon>Pentapetalae</taxon>
        <taxon>rosids</taxon>
        <taxon>fabids</taxon>
        <taxon>Malpighiales</taxon>
        <taxon>Rhizophoraceae</taxon>
        <taxon>Rhizophora</taxon>
    </lineage>
</organism>
<evidence type="ECO:0000313" key="1">
    <source>
        <dbReference type="EMBL" id="MBX68221.1"/>
    </source>
</evidence>
<accession>A0A2P2QMR8</accession>